<dbReference type="SUPFAM" id="SSF46626">
    <property type="entry name" value="Cytochrome c"/>
    <property type="match status" value="1"/>
</dbReference>
<keyword evidence="1 4" id="KW-0349">Heme</keyword>
<evidence type="ECO:0000256" key="1">
    <source>
        <dbReference type="ARBA" id="ARBA00022617"/>
    </source>
</evidence>
<evidence type="ECO:0000313" key="6">
    <source>
        <dbReference type="EMBL" id="QDS95852.1"/>
    </source>
</evidence>
<dbReference type="Pfam" id="PF07587">
    <property type="entry name" value="PSD1"/>
    <property type="match status" value="1"/>
</dbReference>
<gene>
    <name evidence="6" type="ORF">FF011L_46530</name>
</gene>
<dbReference type="GO" id="GO:0046872">
    <property type="term" value="F:metal ion binding"/>
    <property type="evidence" value="ECO:0007669"/>
    <property type="project" value="UniProtKB-KW"/>
</dbReference>
<organism evidence="6 7">
    <name type="scientific">Roseimaritima multifibrata</name>
    <dbReference type="NCBI Taxonomy" id="1930274"/>
    <lineage>
        <taxon>Bacteria</taxon>
        <taxon>Pseudomonadati</taxon>
        <taxon>Planctomycetota</taxon>
        <taxon>Planctomycetia</taxon>
        <taxon>Pirellulales</taxon>
        <taxon>Pirellulaceae</taxon>
        <taxon>Roseimaritima</taxon>
    </lineage>
</organism>
<dbReference type="InterPro" id="IPR011444">
    <property type="entry name" value="DUF1549"/>
</dbReference>
<proteinExistence type="predicted"/>
<sequence>MRKIDRGTCLPAFEAFRVLLDAHRISGFVRMVGNSVSRLHSMYLPPAMNRYCTGVLRTLSAFLLCVLPAFEGALCLDVAAAEPAETDTPQPVAKWDFETPLSVKLVGGGQIQESSLIAPEFPDFQEQHQSLHLGLGSYLRIADHPDGRFDFASGDEITLEAWVRLDGFGQNAYLIGKGRTGNPGTTANNQSWALRLRSKGGSACVNFLFRSRPSADAPDSEGQWHRWTSNQGFTPGSGWHHVAVTYRFGDSDPNNIRGYLDGKQVAGRWDMDGATSRPPVNDDDEVWIGSTMKGDKSNSLHGDIDGIAVYRKVLPPETFKARYRYNPQPRVVTEVPEGKVAVQMYGPIASTGTIPTRVGKLLTTWIQDDLAFVQLPHRYDEWGIRQDWGRPLLVQATTDVAVPAGKHRILVRARGLSRLWIDDELVLTTRAQPNRAGAHHVVDPLPEVLFPGMRPHAMSEQEKVIEHTFEGQPSRFVLESIVGGPRYRPEFGENCVAIELEGTSMFTILAPQPVHPLTDEGWEAVVEKTAQQISQQDLQNRRKASEASKAYWDKRHRFAVQNRMSDTPAEQGIDGLLAARLSSELQRAAGSEAASDDQNLFAEQIEPILAQHCYRCHGEKEQGGLSLRSREKMLAGGESEIPAVVPGKPEESQLFELVSAAADDYRMPPQGDGLTEKQVAAVRTWIEQGAVVPAKPITATAEVTPVSSDEVFLRRVYLDTVGVAPSISEATEFLSSTDPDRRRKLIDQLLKDPRVADNWVGYWQDALAENPNLLKPTLNNTGPFRWWIHEALTDNKPLDRFATELIMMRGSTWDGGTAGFAVASQNDAPMAAKAYVLGTAFMGVQMKCARCHDAPYHQWKQGDLFQMAAMLERKPIKLPASSTVPPAFFAAQERESLIKATLQPGEAVQPEWPFADIIPDVPGELLENPDDSRERLAAQLTLSRRFAQIMVNRVWGRLMGLALVEPVDDWEGNPPSDPALLEYLADELIQSGYDFRHLCRTIMNSEAYQRTAIDREEGIEPESRFYAGPYRRRMTAEQVVDTAFHAVGMPLGTEELTMDVEGTLPPSTFLNFGYPERAWEFTTLANERDRPSLALPKTQAVADVLKAFGWRNSRPEPIAERELAANLIQPAVLANGTLGTWLTRLSEESGLTTEVLRDQPLETLVDRLFLTMLTRYPTDAEQARFVALLEEGYADRMVPLAEVDPLPEQERFRFVSWSNHLNSEANKIKVEMEERVRQGPPATPFIRAEWRTKFEDAVWSLLNAPEMVMIP</sequence>
<dbReference type="Pfam" id="PF07635">
    <property type="entry name" value="PSCyt1"/>
    <property type="match status" value="1"/>
</dbReference>
<name>A0A517MLU2_9BACT</name>
<dbReference type="OrthoDB" id="289126at2"/>
<evidence type="ECO:0000313" key="7">
    <source>
        <dbReference type="Proteomes" id="UP000320672"/>
    </source>
</evidence>
<evidence type="ECO:0000256" key="4">
    <source>
        <dbReference type="PROSITE-ProRule" id="PRU00433"/>
    </source>
</evidence>
<dbReference type="SUPFAM" id="SSF49899">
    <property type="entry name" value="Concanavalin A-like lectins/glucanases"/>
    <property type="match status" value="1"/>
</dbReference>
<dbReference type="InterPro" id="IPR009056">
    <property type="entry name" value="Cyt_c-like_dom"/>
</dbReference>
<keyword evidence="2 4" id="KW-0479">Metal-binding</keyword>
<dbReference type="GO" id="GO:0009055">
    <property type="term" value="F:electron transfer activity"/>
    <property type="evidence" value="ECO:0007669"/>
    <property type="project" value="InterPro"/>
</dbReference>
<reference evidence="6 7" key="1">
    <citation type="submission" date="2019-02" db="EMBL/GenBank/DDBJ databases">
        <title>Deep-cultivation of Planctomycetes and their phenomic and genomic characterization uncovers novel biology.</title>
        <authorList>
            <person name="Wiegand S."/>
            <person name="Jogler M."/>
            <person name="Boedeker C."/>
            <person name="Pinto D."/>
            <person name="Vollmers J."/>
            <person name="Rivas-Marin E."/>
            <person name="Kohn T."/>
            <person name="Peeters S.H."/>
            <person name="Heuer A."/>
            <person name="Rast P."/>
            <person name="Oberbeckmann S."/>
            <person name="Bunk B."/>
            <person name="Jeske O."/>
            <person name="Meyerdierks A."/>
            <person name="Storesund J.E."/>
            <person name="Kallscheuer N."/>
            <person name="Luecker S."/>
            <person name="Lage O.M."/>
            <person name="Pohl T."/>
            <person name="Merkel B.J."/>
            <person name="Hornburger P."/>
            <person name="Mueller R.-W."/>
            <person name="Bruemmer F."/>
            <person name="Labrenz M."/>
            <person name="Spormann A.M."/>
            <person name="Op den Camp H."/>
            <person name="Overmann J."/>
            <person name="Amann R."/>
            <person name="Jetten M.S.M."/>
            <person name="Mascher T."/>
            <person name="Medema M.H."/>
            <person name="Devos D.P."/>
            <person name="Kaster A.-K."/>
            <person name="Ovreas L."/>
            <person name="Rohde M."/>
            <person name="Galperin M.Y."/>
            <person name="Jogler C."/>
        </authorList>
    </citation>
    <scope>NUCLEOTIDE SEQUENCE [LARGE SCALE GENOMIC DNA]</scope>
    <source>
        <strain evidence="6 7">FF011L</strain>
    </source>
</reference>
<dbReference type="InterPro" id="IPR013320">
    <property type="entry name" value="ConA-like_dom_sf"/>
</dbReference>
<dbReference type="Gene3D" id="2.60.120.200">
    <property type="match status" value="1"/>
</dbReference>
<dbReference type="Pfam" id="PF13385">
    <property type="entry name" value="Laminin_G_3"/>
    <property type="match status" value="1"/>
</dbReference>
<evidence type="ECO:0000256" key="3">
    <source>
        <dbReference type="ARBA" id="ARBA00023004"/>
    </source>
</evidence>
<dbReference type="AlphaFoldDB" id="A0A517MLU2"/>
<evidence type="ECO:0000256" key="2">
    <source>
        <dbReference type="ARBA" id="ARBA00022723"/>
    </source>
</evidence>
<dbReference type="InterPro" id="IPR022655">
    <property type="entry name" value="DUF1553"/>
</dbReference>
<dbReference type="GO" id="GO:0020037">
    <property type="term" value="F:heme binding"/>
    <property type="evidence" value="ECO:0007669"/>
    <property type="project" value="InterPro"/>
</dbReference>
<protein>
    <submittedName>
        <fullName evidence="6">Planctomycete cytochrome C</fullName>
    </submittedName>
</protein>
<dbReference type="InterPro" id="IPR036909">
    <property type="entry name" value="Cyt_c-like_dom_sf"/>
</dbReference>
<feature type="domain" description="Cytochrome c" evidence="5">
    <location>
        <begin position="592"/>
        <end position="690"/>
    </location>
</feature>
<accession>A0A517MLU2</accession>
<evidence type="ECO:0000259" key="5">
    <source>
        <dbReference type="PROSITE" id="PS51007"/>
    </source>
</evidence>
<keyword evidence="3 4" id="KW-0408">Iron</keyword>
<dbReference type="PROSITE" id="PS51007">
    <property type="entry name" value="CYTC"/>
    <property type="match status" value="1"/>
</dbReference>
<dbReference type="InterPro" id="IPR011429">
    <property type="entry name" value="Cyt_c_Planctomycete-type"/>
</dbReference>
<dbReference type="Proteomes" id="UP000320672">
    <property type="component" value="Chromosome"/>
</dbReference>
<dbReference type="PANTHER" id="PTHR35889:SF3">
    <property type="entry name" value="F-BOX DOMAIN-CONTAINING PROTEIN"/>
    <property type="match status" value="1"/>
</dbReference>
<keyword evidence="7" id="KW-1185">Reference proteome</keyword>
<dbReference type="Gene3D" id="1.10.760.10">
    <property type="entry name" value="Cytochrome c-like domain"/>
    <property type="match status" value="1"/>
</dbReference>
<dbReference type="Pfam" id="PF07583">
    <property type="entry name" value="PSCyt2"/>
    <property type="match status" value="1"/>
</dbReference>
<dbReference type="EMBL" id="CP036262">
    <property type="protein sequence ID" value="QDS95852.1"/>
    <property type="molecule type" value="Genomic_DNA"/>
</dbReference>
<dbReference type="KEGG" id="rml:FF011L_46530"/>
<dbReference type="PANTHER" id="PTHR35889">
    <property type="entry name" value="CYCLOINULO-OLIGOSACCHARIDE FRUCTANOTRANSFERASE-RELATED"/>
    <property type="match status" value="1"/>
</dbReference>